<evidence type="ECO:0000313" key="2">
    <source>
        <dbReference type="EMBL" id="STS80669.1"/>
    </source>
</evidence>
<accession>A0A377TMU7</accession>
<dbReference type="Proteomes" id="UP000254938">
    <property type="component" value="Unassembled WGS sequence"/>
</dbReference>
<dbReference type="AlphaFoldDB" id="A0A377TMU7"/>
<organism evidence="2 3">
    <name type="scientific">Klebsiella pneumoniae</name>
    <dbReference type="NCBI Taxonomy" id="573"/>
    <lineage>
        <taxon>Bacteria</taxon>
        <taxon>Pseudomonadati</taxon>
        <taxon>Pseudomonadota</taxon>
        <taxon>Gammaproteobacteria</taxon>
        <taxon>Enterobacterales</taxon>
        <taxon>Enterobacteriaceae</taxon>
        <taxon>Klebsiella/Raoultella group</taxon>
        <taxon>Klebsiella</taxon>
        <taxon>Klebsiella pneumoniae complex</taxon>
    </lineage>
</organism>
<dbReference type="InterPro" id="IPR016181">
    <property type="entry name" value="Acyl_CoA_acyltransferase"/>
</dbReference>
<dbReference type="GO" id="GO:0008999">
    <property type="term" value="F:protein-N-terminal-alanine acetyltransferase activity"/>
    <property type="evidence" value="ECO:0007669"/>
    <property type="project" value="TreeGrafter"/>
</dbReference>
<dbReference type="InterPro" id="IPR000182">
    <property type="entry name" value="GNAT_dom"/>
</dbReference>
<gene>
    <name evidence="2" type="ORF">NCTC9140_02384</name>
</gene>
<keyword evidence="2" id="KW-0808">Transferase</keyword>
<dbReference type="PROSITE" id="PS51186">
    <property type="entry name" value="GNAT"/>
    <property type="match status" value="1"/>
</dbReference>
<dbReference type="InterPro" id="IPR051908">
    <property type="entry name" value="Ribosomal_N-acetyltransferase"/>
</dbReference>
<evidence type="ECO:0000259" key="1">
    <source>
        <dbReference type="PROSITE" id="PS51186"/>
    </source>
</evidence>
<dbReference type="PANTHER" id="PTHR43441">
    <property type="entry name" value="RIBOSOMAL-PROTEIN-SERINE ACETYLTRANSFERASE"/>
    <property type="match status" value="1"/>
</dbReference>
<dbReference type="GO" id="GO:1990189">
    <property type="term" value="F:protein N-terminal-serine acetyltransferase activity"/>
    <property type="evidence" value="ECO:0007669"/>
    <property type="project" value="TreeGrafter"/>
</dbReference>
<dbReference type="Gene3D" id="3.40.630.30">
    <property type="match status" value="1"/>
</dbReference>
<dbReference type="EMBL" id="UGKQ01000007">
    <property type="protein sequence ID" value="STS80669.1"/>
    <property type="molecule type" value="Genomic_DNA"/>
</dbReference>
<dbReference type="Pfam" id="PF13302">
    <property type="entry name" value="Acetyltransf_3"/>
    <property type="match status" value="1"/>
</dbReference>
<evidence type="ECO:0000313" key="3">
    <source>
        <dbReference type="Proteomes" id="UP000254938"/>
    </source>
</evidence>
<dbReference type="SUPFAM" id="SSF55729">
    <property type="entry name" value="Acyl-CoA N-acyltransferases (Nat)"/>
    <property type="match status" value="1"/>
</dbReference>
<name>A0A377TMU7_KLEPN</name>
<dbReference type="FunFam" id="3.40.630.30:FF:000047">
    <property type="entry name" value="Acetyltransferase, GNAT family"/>
    <property type="match status" value="1"/>
</dbReference>
<sequence>MCEYNQFGQALGVALPDWQPRPWPTRQVLQGSRCRLEPLTLAHASDLFAAHQLAPDARSWTWLLREPESNLAEFSAWVEQVATLADPIHFAVVDQQRGKAVGSLALMRINIAHGVVEVGHVHFSPLLSRTAMATEAHWLLMQYVFDTLGYRRYEWKCNSLNIPSARAARRLGFQYEGRFRQALVSKGHNRDTDWFSVIDGEWPELDNAMRNGWPPTILPPTANSAARWRVSVNGVFCAPAPL</sequence>
<feature type="domain" description="N-acetyltransferase" evidence="1">
    <location>
        <begin position="34"/>
        <end position="191"/>
    </location>
</feature>
<proteinExistence type="predicted"/>
<protein>
    <submittedName>
        <fullName evidence="2">GNAT family acetyltransferase</fullName>
    </submittedName>
</protein>
<dbReference type="PANTHER" id="PTHR43441:SF2">
    <property type="entry name" value="FAMILY ACETYLTRANSFERASE, PUTATIVE (AFU_ORTHOLOGUE AFUA_7G00850)-RELATED"/>
    <property type="match status" value="1"/>
</dbReference>
<reference evidence="2 3" key="1">
    <citation type="submission" date="2018-06" db="EMBL/GenBank/DDBJ databases">
        <authorList>
            <consortium name="Pathogen Informatics"/>
            <person name="Doyle S."/>
        </authorList>
    </citation>
    <scope>NUCLEOTIDE SEQUENCE [LARGE SCALE GENOMIC DNA]</scope>
    <source>
        <strain evidence="2 3">NCTC9140</strain>
    </source>
</reference>